<dbReference type="InterPro" id="IPR041685">
    <property type="entry name" value="AAA_GajA/Old/RecF-like"/>
</dbReference>
<dbReference type="SUPFAM" id="SSF52540">
    <property type="entry name" value="P-loop containing nucleoside triphosphate hydrolases"/>
    <property type="match status" value="1"/>
</dbReference>
<reference evidence="2" key="1">
    <citation type="submission" date="2024-02" db="EMBL/GenBank/DDBJ databases">
        <authorList>
            <consortium name="Clinical and Environmental Microbiology Branch: Whole genome sequencing antimicrobial resistance pathogens in the healthcare setting"/>
        </authorList>
    </citation>
    <scope>NUCLEOTIDE SEQUENCE</scope>
    <source>
        <strain evidence="2">2023BB-00086</strain>
    </source>
</reference>
<dbReference type="Gene3D" id="3.40.50.300">
    <property type="entry name" value="P-loop containing nucleotide triphosphate hydrolases"/>
    <property type="match status" value="1"/>
</dbReference>
<organism evidence="2">
    <name type="scientific">Klebsiella oxytoca</name>
    <dbReference type="NCBI Taxonomy" id="571"/>
    <lineage>
        <taxon>Bacteria</taxon>
        <taxon>Pseudomonadati</taxon>
        <taxon>Pseudomonadota</taxon>
        <taxon>Gammaproteobacteria</taxon>
        <taxon>Enterobacterales</taxon>
        <taxon>Enterobacteriaceae</taxon>
        <taxon>Klebsiella/Raoultella group</taxon>
        <taxon>Klebsiella</taxon>
    </lineage>
</organism>
<dbReference type="InterPro" id="IPR051396">
    <property type="entry name" value="Bact_Antivir_Def_Nuclease"/>
</dbReference>
<feature type="domain" description="Endonuclease GajA/Old nuclease/RecF-like AAA" evidence="1">
    <location>
        <begin position="1"/>
        <end position="386"/>
    </location>
</feature>
<dbReference type="RefSeq" id="WP_142447714.1">
    <property type="nucleotide sequence ID" value="NZ_CABGIA010000003.1"/>
</dbReference>
<comment type="caution">
    <text evidence="2">The sequence shown here is derived from an EMBL/GenBank/DDBJ whole genome shotgun (WGS) entry which is preliminary data.</text>
</comment>
<gene>
    <name evidence="2" type="ORF">RYF40_002695</name>
</gene>
<evidence type="ECO:0000313" key="2">
    <source>
        <dbReference type="EMBL" id="EML7082241.1"/>
    </source>
</evidence>
<name>A0AAI9GQL5_KLEOX</name>
<evidence type="ECO:0000259" key="1">
    <source>
        <dbReference type="Pfam" id="PF13175"/>
    </source>
</evidence>
<dbReference type="PANTHER" id="PTHR43581">
    <property type="entry name" value="ATP/GTP PHOSPHATASE"/>
    <property type="match status" value="1"/>
</dbReference>
<dbReference type="InterPro" id="IPR027417">
    <property type="entry name" value="P-loop_NTPase"/>
</dbReference>
<dbReference type="EMBL" id="ABNOCX020000004">
    <property type="protein sequence ID" value="EML7082241.1"/>
    <property type="molecule type" value="Genomic_DNA"/>
</dbReference>
<accession>A0AAI9GQL5</accession>
<dbReference type="PANTHER" id="PTHR43581:SF2">
    <property type="entry name" value="EXCINUCLEASE ATPASE SUBUNIT"/>
    <property type="match status" value="1"/>
</dbReference>
<dbReference type="Pfam" id="PF13175">
    <property type="entry name" value="AAA_15"/>
    <property type="match status" value="1"/>
</dbReference>
<protein>
    <submittedName>
        <fullName evidence="2">AAA family ATPase</fullName>
    </submittedName>
</protein>
<sequence length="415" mass="47716">MNLIKLEIHKLFGLLDYEIPLDKDEITMLTGPNGYGKTMILKIINSILSNKLNILCKLKFESIFLHFQGGGVSIQHGDKNNALNLEHYDSDSNIFAVEFLELDTELVKKNDLVIFHWNSEETERTYKNVKEKQLSSEFLSFLTSDEIVSFIRADRLQAEEGSESVIDSCASKLRNLMETAQDESAALSQKLDATFPIRLFERLEQQKRFSSTNIQARLSGIQDKRRNYMHYGLIHSEDNLMPDKSTSLNSSNEYLGVLDLYIEDALGKLSPFQILHQKIDLFESILKEKILAFKKVVIDRENGFYFRSLSGDVVERNSLSSGEQNQIVLLFNLIFDLATQKVILIDEPEISLHVAWQQTFLDSLKKIQKINEYEKVIIATHSPQVISKNWPLTYDLFEILKNKDSLHNEVEGRAE</sequence>
<proteinExistence type="predicted"/>
<dbReference type="AlphaFoldDB" id="A0AAI9GQL5"/>